<proteinExistence type="inferred from homology"/>
<dbReference type="InterPro" id="IPR036938">
    <property type="entry name" value="PAP2/HPO_sf"/>
</dbReference>
<organism evidence="7 8">
    <name type="scientific">Vigna mungo</name>
    <name type="common">Black gram</name>
    <name type="synonym">Phaseolus mungo</name>
    <dbReference type="NCBI Taxonomy" id="3915"/>
    <lineage>
        <taxon>Eukaryota</taxon>
        <taxon>Viridiplantae</taxon>
        <taxon>Streptophyta</taxon>
        <taxon>Embryophyta</taxon>
        <taxon>Tracheophyta</taxon>
        <taxon>Spermatophyta</taxon>
        <taxon>Magnoliopsida</taxon>
        <taxon>eudicotyledons</taxon>
        <taxon>Gunneridae</taxon>
        <taxon>Pentapetalae</taxon>
        <taxon>rosids</taxon>
        <taxon>fabids</taxon>
        <taxon>Fabales</taxon>
        <taxon>Fabaceae</taxon>
        <taxon>Papilionoideae</taxon>
        <taxon>50 kb inversion clade</taxon>
        <taxon>NPAAA clade</taxon>
        <taxon>indigoferoid/millettioid clade</taxon>
        <taxon>Phaseoleae</taxon>
        <taxon>Vigna</taxon>
    </lineage>
</organism>
<dbReference type="SUPFAM" id="SSF48317">
    <property type="entry name" value="Acid phosphatase/Vanadium-dependent haloperoxidase"/>
    <property type="match status" value="1"/>
</dbReference>
<evidence type="ECO:0000313" key="7">
    <source>
        <dbReference type="EMBL" id="WVZ10441.1"/>
    </source>
</evidence>
<dbReference type="Pfam" id="PF01569">
    <property type="entry name" value="PAP2"/>
    <property type="match status" value="1"/>
</dbReference>
<keyword evidence="8" id="KW-1185">Reference proteome</keyword>
<evidence type="ECO:0000256" key="2">
    <source>
        <dbReference type="ARBA" id="ARBA00008816"/>
    </source>
</evidence>
<keyword evidence="4" id="KW-1133">Transmembrane helix</keyword>
<comment type="subcellular location">
    <subcellularLocation>
        <location evidence="1">Membrane</location>
        <topology evidence="1">Multi-pass membrane protein</topology>
    </subcellularLocation>
</comment>
<dbReference type="PANTHER" id="PTHR10165">
    <property type="entry name" value="LIPID PHOSPHATE PHOSPHATASE"/>
    <property type="match status" value="1"/>
</dbReference>
<keyword evidence="5" id="KW-0472">Membrane</keyword>
<dbReference type="InterPro" id="IPR043216">
    <property type="entry name" value="PAP-like"/>
</dbReference>
<evidence type="ECO:0000313" key="8">
    <source>
        <dbReference type="Proteomes" id="UP001374535"/>
    </source>
</evidence>
<name>A0AAQ3RZR4_VIGMU</name>
<dbReference type="GO" id="GO:0008195">
    <property type="term" value="F:phosphatidate phosphatase activity"/>
    <property type="evidence" value="ECO:0007669"/>
    <property type="project" value="TreeGrafter"/>
</dbReference>
<dbReference type="InterPro" id="IPR000326">
    <property type="entry name" value="PAP2/HPO"/>
</dbReference>
<evidence type="ECO:0000256" key="1">
    <source>
        <dbReference type="ARBA" id="ARBA00004141"/>
    </source>
</evidence>
<evidence type="ECO:0000259" key="6">
    <source>
        <dbReference type="Pfam" id="PF01569"/>
    </source>
</evidence>
<dbReference type="PANTHER" id="PTHR10165:SF35">
    <property type="entry name" value="RE23632P"/>
    <property type="match status" value="1"/>
</dbReference>
<accession>A0AAQ3RZR4</accession>
<evidence type="ECO:0000256" key="3">
    <source>
        <dbReference type="ARBA" id="ARBA00022692"/>
    </source>
</evidence>
<keyword evidence="3" id="KW-0812">Transmembrane</keyword>
<dbReference type="GO" id="GO:0016020">
    <property type="term" value="C:membrane"/>
    <property type="evidence" value="ECO:0007669"/>
    <property type="project" value="UniProtKB-SubCell"/>
</dbReference>
<gene>
    <name evidence="7" type="ORF">V8G54_014971</name>
</gene>
<dbReference type="Gene3D" id="1.20.144.10">
    <property type="entry name" value="Phosphatidic acid phosphatase type 2/haloperoxidase"/>
    <property type="match status" value="1"/>
</dbReference>
<dbReference type="AlphaFoldDB" id="A0AAQ3RZR4"/>
<feature type="domain" description="Phosphatidic acid phosphatase type 2/haloperoxidase" evidence="6">
    <location>
        <begin position="2"/>
        <end position="68"/>
    </location>
</feature>
<reference evidence="7 8" key="1">
    <citation type="journal article" date="2023" name="Life. Sci Alliance">
        <title>Evolutionary insights into 3D genome organization and epigenetic landscape of Vigna mungo.</title>
        <authorList>
            <person name="Junaid A."/>
            <person name="Singh B."/>
            <person name="Bhatia S."/>
        </authorList>
    </citation>
    <scope>NUCLEOTIDE SEQUENCE [LARGE SCALE GENOMIC DNA]</scope>
    <source>
        <strain evidence="7">Urdbean</strain>
    </source>
</reference>
<dbReference type="Proteomes" id="UP001374535">
    <property type="component" value="Chromosome 5"/>
</dbReference>
<evidence type="ECO:0000256" key="5">
    <source>
        <dbReference type="ARBA" id="ARBA00023136"/>
    </source>
</evidence>
<evidence type="ECO:0000256" key="4">
    <source>
        <dbReference type="ARBA" id="ARBA00022989"/>
    </source>
</evidence>
<sequence length="110" mass="12524">MRSFAGLGFLAWYLSGKIKVFDRRGHVAKLCIVFFPLLVASMIAVSRVDDYRHHWQDVCAGGFIGALKTGFSLFDLSTYKSSFLQTFLYEILCRFDNRFLLLLAILSTSI</sequence>
<dbReference type="EMBL" id="CP144696">
    <property type="protein sequence ID" value="WVZ10441.1"/>
    <property type="molecule type" value="Genomic_DNA"/>
</dbReference>
<protein>
    <recommendedName>
        <fullName evidence="6">Phosphatidic acid phosphatase type 2/haloperoxidase domain-containing protein</fullName>
    </recommendedName>
</protein>
<comment type="similarity">
    <text evidence="2">Belongs to the PA-phosphatase related phosphoesterase family.</text>
</comment>
<dbReference type="GO" id="GO:0006644">
    <property type="term" value="P:phospholipid metabolic process"/>
    <property type="evidence" value="ECO:0007669"/>
    <property type="project" value="InterPro"/>
</dbReference>
<dbReference type="GO" id="GO:0046839">
    <property type="term" value="P:phospholipid dephosphorylation"/>
    <property type="evidence" value="ECO:0007669"/>
    <property type="project" value="TreeGrafter"/>
</dbReference>